<accession>F2G373</accession>
<dbReference type="EMBL" id="CP001103">
    <property type="protein sequence ID" value="AEA97297.1"/>
    <property type="molecule type" value="Genomic_DNA"/>
</dbReference>
<protein>
    <recommendedName>
        <fullName evidence="3">Flagellar protein FlaG</fullName>
    </recommendedName>
</protein>
<dbReference type="RefSeq" id="WP_012517640.1">
    <property type="nucleotide sequence ID" value="NC_011138.3"/>
</dbReference>
<sequence>MSVNNPLEFSNSSVYLTDREVTKRTSLDDFGSKLAEADGAAAVDSNRSTGNTVVSENIVKKDFDNSPKNDGSENSQQESALALSTIDDKLKIVNEQLSFKSTSLVFEFDDANDPPIVKVIDKESGDVIREIPPKDLREIAKALTEIADNINENDLKKPNKLSSGIFIDERF</sequence>
<dbReference type="InterPro" id="IPR035924">
    <property type="entry name" value="FlaG-like_sf"/>
</dbReference>
<organism evidence="1 2">
    <name type="scientific">Alteromonas mediterranea (strain DSM 17117 / CIP 110805 / LMG 28347 / Deep ecotype)</name>
    <dbReference type="NCBI Taxonomy" id="1774373"/>
    <lineage>
        <taxon>Bacteria</taxon>
        <taxon>Pseudomonadati</taxon>
        <taxon>Pseudomonadota</taxon>
        <taxon>Gammaproteobacteria</taxon>
        <taxon>Alteromonadales</taxon>
        <taxon>Alteromonadaceae</taxon>
        <taxon>Alteromonas/Salinimonas group</taxon>
        <taxon>Alteromonas</taxon>
    </lineage>
</organism>
<gene>
    <name evidence="1" type="ordered locus">MADE_1005775</name>
</gene>
<dbReference type="Gene3D" id="3.30.160.170">
    <property type="entry name" value="FlaG-like"/>
    <property type="match status" value="1"/>
</dbReference>
<dbReference type="InterPro" id="IPR005186">
    <property type="entry name" value="FlaG"/>
</dbReference>
<dbReference type="AlphaFoldDB" id="F2G373"/>
<proteinExistence type="predicted"/>
<dbReference type="HOGENOM" id="CLU_1559737_0_0_6"/>
<evidence type="ECO:0000313" key="2">
    <source>
        <dbReference type="Proteomes" id="UP000001870"/>
    </source>
</evidence>
<dbReference type="PANTHER" id="PTHR37166">
    <property type="entry name" value="PROTEIN FLAG"/>
    <property type="match status" value="1"/>
</dbReference>
<keyword evidence="2" id="KW-1185">Reference proteome</keyword>
<dbReference type="KEGG" id="amc:MADE_1005775"/>
<name>F2G373_ALTMD</name>
<dbReference type="SUPFAM" id="SSF160214">
    <property type="entry name" value="FlaG-like"/>
    <property type="match status" value="1"/>
</dbReference>
<dbReference type="Proteomes" id="UP000001870">
    <property type="component" value="Chromosome"/>
</dbReference>
<evidence type="ECO:0000313" key="1">
    <source>
        <dbReference type="EMBL" id="AEA97297.1"/>
    </source>
</evidence>
<dbReference type="Pfam" id="PF03646">
    <property type="entry name" value="FlaG"/>
    <property type="match status" value="1"/>
</dbReference>
<evidence type="ECO:0008006" key="3">
    <source>
        <dbReference type="Google" id="ProtNLM"/>
    </source>
</evidence>
<reference evidence="1 2" key="2">
    <citation type="journal article" date="2015" name="Antonie Van Leeuwenhoek">
        <title>Ecophysiological diversity of a novel member of the genus Alteromonas, and description of Alteromonas mediterranea sp. nov.</title>
        <authorList>
            <person name="Ivanova E.P."/>
            <person name="Lopez-Perez M."/>
            <person name="Zabalos M."/>
            <person name="Nguyen S.H."/>
            <person name="Webb H.K."/>
            <person name="Ryan J."/>
            <person name="Lagutin K."/>
            <person name="Vyssotski M."/>
            <person name="Crawford R.J."/>
            <person name="Rodriguez-Valera F."/>
        </authorList>
    </citation>
    <scope>NUCLEOTIDE SEQUENCE [LARGE SCALE GENOMIC DNA]</scope>
    <source>
        <strain evidence="2">DSM 17117 / CIP 110805 / LMG 28347 / Deep ecotype</strain>
    </source>
</reference>
<reference evidence="1 2" key="1">
    <citation type="journal article" date="2008" name="ISME J.">
        <title>Comparative genomics of two ecotypes of the marine planktonic copiotroph Alteromonas macleodii suggests alternative lifestyles associated with different kinds of particulate organic matter.</title>
        <authorList>
            <person name="Ivars-Martinez E."/>
            <person name="Martin-Cuadrado A.B."/>
            <person name="D'Auria G."/>
            <person name="Mira A."/>
            <person name="Ferriera S."/>
            <person name="Johnson J."/>
            <person name="Friedman R."/>
            <person name="Rodriguez-Valera F."/>
        </authorList>
    </citation>
    <scope>NUCLEOTIDE SEQUENCE [LARGE SCALE GENOMIC DNA]</scope>
    <source>
        <strain evidence="2">DSM 17117 / CIP 110805 / LMG 28347 / Deep ecotype</strain>
    </source>
</reference>
<dbReference type="PANTHER" id="PTHR37166:SF1">
    <property type="entry name" value="PROTEIN FLAG"/>
    <property type="match status" value="1"/>
</dbReference>